<protein>
    <submittedName>
        <fullName evidence="2">Uncharacterized protein</fullName>
    </submittedName>
</protein>
<dbReference type="Proteomes" id="UP000663889">
    <property type="component" value="Unassembled WGS sequence"/>
</dbReference>
<keyword evidence="1" id="KW-0472">Membrane</keyword>
<reference evidence="2" key="1">
    <citation type="submission" date="2021-02" db="EMBL/GenBank/DDBJ databases">
        <authorList>
            <person name="Nowell W R."/>
        </authorList>
    </citation>
    <scope>NUCLEOTIDE SEQUENCE</scope>
</reference>
<keyword evidence="1" id="KW-1133">Transmembrane helix</keyword>
<evidence type="ECO:0000313" key="2">
    <source>
        <dbReference type="EMBL" id="CAF1190850.1"/>
    </source>
</evidence>
<accession>A0A814VNS1</accession>
<proteinExistence type="predicted"/>
<organism evidence="2 3">
    <name type="scientific">Rotaria sordida</name>
    <dbReference type="NCBI Taxonomy" id="392033"/>
    <lineage>
        <taxon>Eukaryota</taxon>
        <taxon>Metazoa</taxon>
        <taxon>Spiralia</taxon>
        <taxon>Gnathifera</taxon>
        <taxon>Rotifera</taxon>
        <taxon>Eurotatoria</taxon>
        <taxon>Bdelloidea</taxon>
        <taxon>Philodinida</taxon>
        <taxon>Philodinidae</taxon>
        <taxon>Rotaria</taxon>
    </lineage>
</organism>
<keyword evidence="1" id="KW-0812">Transmembrane</keyword>
<evidence type="ECO:0000256" key="1">
    <source>
        <dbReference type="SAM" id="Phobius"/>
    </source>
</evidence>
<evidence type="ECO:0000313" key="3">
    <source>
        <dbReference type="Proteomes" id="UP000663889"/>
    </source>
</evidence>
<feature type="transmembrane region" description="Helical" evidence="1">
    <location>
        <begin position="76"/>
        <end position="95"/>
    </location>
</feature>
<dbReference type="EMBL" id="CAJNOU010001349">
    <property type="protein sequence ID" value="CAF1190850.1"/>
    <property type="molecule type" value="Genomic_DNA"/>
</dbReference>
<gene>
    <name evidence="2" type="ORF">SEV965_LOCUS20583</name>
</gene>
<comment type="caution">
    <text evidence="2">The sequence shown here is derived from an EMBL/GenBank/DDBJ whole genome shotgun (WGS) entry which is preliminary data.</text>
</comment>
<name>A0A814VNS1_9BILA</name>
<dbReference type="AlphaFoldDB" id="A0A814VNS1"/>
<sequence length="96" mass="11071">MYDSATYDINSTPIITFKNDELKRYLRVIIDDISKQPNPLPFWRDLQKKFPESRLQSLLLLASQQLGTVQVNDGDGVMVLVIYGMMVNIGYGLIFW</sequence>